<reference evidence="3 4" key="1">
    <citation type="submission" date="2016-10" db="EMBL/GenBank/DDBJ databases">
        <authorList>
            <person name="de Groot N.N."/>
        </authorList>
    </citation>
    <scope>NUCLEOTIDE SEQUENCE [LARGE SCALE GENOMIC DNA]</scope>
    <source>
        <strain evidence="3 4">R5</strain>
    </source>
</reference>
<dbReference type="Pfam" id="PF13558">
    <property type="entry name" value="SbcC_Walker_B"/>
    <property type="match status" value="1"/>
</dbReference>
<evidence type="ECO:0000256" key="2">
    <source>
        <dbReference type="SAM" id="MobiDB-lite"/>
    </source>
</evidence>
<dbReference type="GO" id="GO:0006302">
    <property type="term" value="P:double-strand break repair"/>
    <property type="evidence" value="ECO:0007669"/>
    <property type="project" value="TreeGrafter"/>
</dbReference>
<gene>
    <name evidence="3" type="ORF">SAMN05216337_107520</name>
</gene>
<evidence type="ECO:0000256" key="1">
    <source>
        <dbReference type="SAM" id="Coils"/>
    </source>
</evidence>
<keyword evidence="1" id="KW-0175">Coiled coil</keyword>
<organism evidence="3 4">
    <name type="scientific">Bradyrhizobium brasilense</name>
    <dbReference type="NCBI Taxonomy" id="1419277"/>
    <lineage>
        <taxon>Bacteria</taxon>
        <taxon>Pseudomonadati</taxon>
        <taxon>Pseudomonadota</taxon>
        <taxon>Alphaproteobacteria</taxon>
        <taxon>Hyphomicrobiales</taxon>
        <taxon>Nitrobacteraceae</taxon>
        <taxon>Bradyrhizobium</taxon>
    </lineage>
</organism>
<dbReference type="AlphaFoldDB" id="A0A1G7P4H6"/>
<dbReference type="SUPFAM" id="SSF52540">
    <property type="entry name" value="P-loop containing nucleoside triphosphate hydrolases"/>
    <property type="match status" value="1"/>
</dbReference>
<dbReference type="PANTHER" id="PTHR32182">
    <property type="entry name" value="DNA REPLICATION AND REPAIR PROTEIN RECF"/>
    <property type="match status" value="1"/>
</dbReference>
<proteinExistence type="predicted"/>
<feature type="coiled-coil region" evidence="1">
    <location>
        <begin position="247"/>
        <end position="284"/>
    </location>
</feature>
<feature type="region of interest" description="Disordered" evidence="2">
    <location>
        <begin position="707"/>
        <end position="752"/>
    </location>
</feature>
<feature type="coiled-coil region" evidence="1">
    <location>
        <begin position="636"/>
        <end position="705"/>
    </location>
</feature>
<name>A0A1G7P4H6_9BRAD</name>
<dbReference type="GO" id="GO:0051276">
    <property type="term" value="P:chromosome organization"/>
    <property type="evidence" value="ECO:0007669"/>
    <property type="project" value="InterPro"/>
</dbReference>
<feature type="coiled-coil region" evidence="1">
    <location>
        <begin position="862"/>
        <end position="912"/>
    </location>
</feature>
<evidence type="ECO:0000313" key="3">
    <source>
        <dbReference type="EMBL" id="SDF81195.1"/>
    </source>
</evidence>
<dbReference type="PANTHER" id="PTHR32182:SF0">
    <property type="entry name" value="DNA REPLICATION AND REPAIR PROTEIN RECF"/>
    <property type="match status" value="1"/>
</dbReference>
<feature type="coiled-coil region" evidence="1">
    <location>
        <begin position="314"/>
        <end position="348"/>
    </location>
</feature>
<evidence type="ECO:0000313" key="4">
    <source>
        <dbReference type="Proteomes" id="UP000199245"/>
    </source>
</evidence>
<dbReference type="Pfam" id="PF13555">
    <property type="entry name" value="AAA_29"/>
    <property type="match status" value="1"/>
</dbReference>
<dbReference type="GO" id="GO:0005694">
    <property type="term" value="C:chromosome"/>
    <property type="evidence" value="ECO:0007669"/>
    <property type="project" value="InterPro"/>
</dbReference>
<dbReference type="GO" id="GO:0000731">
    <property type="term" value="P:DNA synthesis involved in DNA repair"/>
    <property type="evidence" value="ECO:0007669"/>
    <property type="project" value="TreeGrafter"/>
</dbReference>
<feature type="region of interest" description="Disordered" evidence="2">
    <location>
        <begin position="795"/>
        <end position="816"/>
    </location>
</feature>
<protein>
    <submittedName>
        <fullName evidence="3">Uncharacterized protein YPO0396</fullName>
    </submittedName>
</protein>
<dbReference type="InterPro" id="IPR027417">
    <property type="entry name" value="P-loop_NTPase"/>
</dbReference>
<feature type="compositionally biased region" description="Basic and acidic residues" evidence="2">
    <location>
        <begin position="720"/>
        <end position="751"/>
    </location>
</feature>
<dbReference type="Proteomes" id="UP000199245">
    <property type="component" value="Unassembled WGS sequence"/>
</dbReference>
<dbReference type="RefSeq" id="WP_092090285.1">
    <property type="nucleotide sequence ID" value="NZ_FMZW01000075.1"/>
</dbReference>
<sequence length="1145" mass="128065">MMQLRHLTMVNWHLFDVADIEVTGHVGVLGENRSGKSTILDMAQVVLTGGNRRFLRLNAVAGDGGRSRGSSKRSVVDYCLGTLGEDQRRRDEARTYLALGFEDTDGARPSVTIGMALEARKSDSRETVLALFIAVGAVLTSNDFIEQRGKALFPAQWEDARARIISAVGEGNFVNHRDRASDYVREYMRHLLPHSPYGEQNANALQKSIVNAMTLDHNQTATQFVRNYILEDSPIGIKELRESIQTYRNISDTIRKMRLKLEALKELKAILTALEEALETKFREQWIGKRAEWLAARAINRDFRVRLRLASAQRDAAAGELKFLNEDIRAIEDELQRLTEAIAEHDAKTGRKSLQQTAAVAEQSAQRAAADFKARIDTIRRLQPLCAMGGRGFDDFIPAVDRLLAAVGAASVGAVSDELVAAENALTILGGQRLAKIDEARQEVIAKASQLRTQRDDLMERVRQHASGGARAHLEPDTERLCLRLRQKGMAPRVLCELIEVAEPGWTGAAEALLGRDRDAVFVDRPHIGDATAMFKEGRREFRRTSLVSLNKLEQFRAKPEPGTFPSIFRTEDPDALSFIMRRYGSVRLADTLDQFNRPGRAIMKDGLYDDGLVRTHRSIEPSQHKIGKAAQANALRALHEQADELEVSLRQAAKEAEIADEAFMALKALCDAPTGDLKTCAAAFAAVQAKMADAQAKLAALDDAGDGGLRQKKRAQQQLKDRRIAERETQQTAFNKHDGDVRAAKSRLGDGENVPGSELNLKIAWSLFVKNLPLYSASKGRPVYRARLDARAHKNEADRHRSMAEKAVKDADAANDERGRIERQVREFLDGYFDDFGVSSQIGIESEPLQEVKPWMAQLIEEIESNELRQYERQARDAAEKASMLLRGEFINALSARIGKMERELQSLNRSLYAHPFHNERYSFHRTQVVEFQPILKIIEIGKTSPEALDMLFRGDVSDDFPHKDTILALEALLEDPDKDFTQFEDYRNFYTFEIHMEDVGTGRSTRWEQRRGTGSGAEQQVPIYVAIGASLAAVYGSAERRAGKPAGFALAMFDEVFSKMDGKNQRQMMSFYKNLGLQFVIAAPFEKRVAVLEHMDTIVEVDRIGEQSRATVVSLKEKAKRELRAIDPDLMSADDLAARLAAE</sequence>
<dbReference type="GO" id="GO:0005524">
    <property type="term" value="F:ATP binding"/>
    <property type="evidence" value="ECO:0007669"/>
    <property type="project" value="InterPro"/>
</dbReference>
<accession>A0A1G7P4H6</accession>
<dbReference type="EMBL" id="FMZW01000075">
    <property type="protein sequence ID" value="SDF81195.1"/>
    <property type="molecule type" value="Genomic_DNA"/>
</dbReference>
<dbReference type="Gene3D" id="3.40.50.300">
    <property type="entry name" value="P-loop containing nucleotide triphosphate hydrolases"/>
    <property type="match status" value="2"/>
</dbReference>